<gene>
    <name evidence="2" type="ORF">NC653_012867</name>
</gene>
<feature type="region of interest" description="Disordered" evidence="1">
    <location>
        <begin position="1"/>
        <end position="24"/>
    </location>
</feature>
<dbReference type="EMBL" id="JAQIZT010000005">
    <property type="protein sequence ID" value="KAJ6996107.1"/>
    <property type="molecule type" value="Genomic_DNA"/>
</dbReference>
<evidence type="ECO:0000313" key="3">
    <source>
        <dbReference type="Proteomes" id="UP001164929"/>
    </source>
</evidence>
<evidence type="ECO:0000313" key="2">
    <source>
        <dbReference type="EMBL" id="KAJ6996107.1"/>
    </source>
</evidence>
<name>A0AAD6W1Y4_9ROSI</name>
<dbReference type="AlphaFoldDB" id="A0AAD6W1Y4"/>
<dbReference type="Proteomes" id="UP001164929">
    <property type="component" value="Chromosome 5"/>
</dbReference>
<comment type="caution">
    <text evidence="2">The sequence shown here is derived from an EMBL/GenBank/DDBJ whole genome shotgun (WGS) entry which is preliminary data.</text>
</comment>
<evidence type="ECO:0000256" key="1">
    <source>
        <dbReference type="SAM" id="MobiDB-lite"/>
    </source>
</evidence>
<organism evidence="2 3">
    <name type="scientific">Populus alba x Populus x berolinensis</name>
    <dbReference type="NCBI Taxonomy" id="444605"/>
    <lineage>
        <taxon>Eukaryota</taxon>
        <taxon>Viridiplantae</taxon>
        <taxon>Streptophyta</taxon>
        <taxon>Embryophyta</taxon>
        <taxon>Tracheophyta</taxon>
        <taxon>Spermatophyta</taxon>
        <taxon>Magnoliopsida</taxon>
        <taxon>eudicotyledons</taxon>
        <taxon>Gunneridae</taxon>
        <taxon>Pentapetalae</taxon>
        <taxon>rosids</taxon>
        <taxon>fabids</taxon>
        <taxon>Malpighiales</taxon>
        <taxon>Salicaceae</taxon>
        <taxon>Saliceae</taxon>
        <taxon>Populus</taxon>
    </lineage>
</organism>
<reference evidence="2" key="1">
    <citation type="journal article" date="2023" name="Mol. Ecol. Resour.">
        <title>Chromosome-level genome assembly of a triploid poplar Populus alba 'Berolinensis'.</title>
        <authorList>
            <person name="Chen S."/>
            <person name="Yu Y."/>
            <person name="Wang X."/>
            <person name="Wang S."/>
            <person name="Zhang T."/>
            <person name="Zhou Y."/>
            <person name="He R."/>
            <person name="Meng N."/>
            <person name="Wang Y."/>
            <person name="Liu W."/>
            <person name="Liu Z."/>
            <person name="Liu J."/>
            <person name="Guo Q."/>
            <person name="Huang H."/>
            <person name="Sederoff R.R."/>
            <person name="Wang G."/>
            <person name="Qu G."/>
            <person name="Chen S."/>
        </authorList>
    </citation>
    <scope>NUCLEOTIDE SEQUENCE</scope>
    <source>
        <strain evidence="2">SC-2020</strain>
    </source>
</reference>
<proteinExistence type="predicted"/>
<accession>A0AAD6W1Y4</accession>
<sequence length="24" mass="2536">MNPQPTSFGSPPEDTQATNVCNLS</sequence>
<keyword evidence="3" id="KW-1185">Reference proteome</keyword>
<protein>
    <submittedName>
        <fullName evidence="2">Uncharacterized protein</fullName>
    </submittedName>
</protein>